<organism evidence="1 2">
    <name type="scientific">Caenorhabditis japonica</name>
    <dbReference type="NCBI Taxonomy" id="281687"/>
    <lineage>
        <taxon>Eukaryota</taxon>
        <taxon>Metazoa</taxon>
        <taxon>Ecdysozoa</taxon>
        <taxon>Nematoda</taxon>
        <taxon>Chromadorea</taxon>
        <taxon>Rhabditida</taxon>
        <taxon>Rhabditina</taxon>
        <taxon>Rhabditomorpha</taxon>
        <taxon>Rhabditoidea</taxon>
        <taxon>Rhabditidae</taxon>
        <taxon>Peloderinae</taxon>
        <taxon>Caenorhabditis</taxon>
    </lineage>
</organism>
<evidence type="ECO:0000313" key="1">
    <source>
        <dbReference type="EnsemblMetazoa" id="CJA22943.1"/>
    </source>
</evidence>
<reference evidence="1" key="2">
    <citation type="submission" date="2022-06" db="UniProtKB">
        <authorList>
            <consortium name="EnsemblMetazoa"/>
        </authorList>
    </citation>
    <scope>IDENTIFICATION</scope>
    <source>
        <strain evidence="1">DF5081</strain>
    </source>
</reference>
<keyword evidence="2" id="KW-1185">Reference proteome</keyword>
<sequence>MFTIDNGLPTDRKLFDSLSITARRLIIKELQEASFQILFIPEFLPMQEVAERSEADRACGTQFGIFQENPRSIMESTNYHALRVSKFFRKAPTQFTGILLHQCSSSISLGGPLCEESFNSGSPLLNFLNQRTVVA</sequence>
<name>A0A8R1E5R9_CAEJA</name>
<accession>A0A8R1E5R9</accession>
<proteinExistence type="predicted"/>
<dbReference type="AlphaFoldDB" id="A0A8R1E5R9"/>
<reference evidence="2" key="1">
    <citation type="submission" date="2010-08" db="EMBL/GenBank/DDBJ databases">
        <authorList>
            <consortium name="Caenorhabditis japonica Sequencing Consortium"/>
            <person name="Wilson R.K."/>
        </authorList>
    </citation>
    <scope>NUCLEOTIDE SEQUENCE [LARGE SCALE GENOMIC DNA]</scope>
    <source>
        <strain evidence="2">DF5081</strain>
    </source>
</reference>
<evidence type="ECO:0000313" key="2">
    <source>
        <dbReference type="Proteomes" id="UP000005237"/>
    </source>
</evidence>
<protein>
    <submittedName>
        <fullName evidence="1">Uncharacterized protein</fullName>
    </submittedName>
</protein>
<dbReference type="Proteomes" id="UP000005237">
    <property type="component" value="Unassembled WGS sequence"/>
</dbReference>
<dbReference type="EnsemblMetazoa" id="CJA22943.1">
    <property type="protein sequence ID" value="CJA22943.1"/>
    <property type="gene ID" value="WBGene00178515"/>
</dbReference>